<dbReference type="GO" id="GO:0043565">
    <property type="term" value="F:sequence-specific DNA binding"/>
    <property type="evidence" value="ECO:0007669"/>
    <property type="project" value="InterPro"/>
</dbReference>
<dbReference type="PANTHER" id="PTHR32071">
    <property type="entry name" value="TRANSCRIPTIONAL REGULATORY PROTEIN"/>
    <property type="match status" value="1"/>
</dbReference>
<evidence type="ECO:0000259" key="5">
    <source>
        <dbReference type="PROSITE" id="PS50045"/>
    </source>
</evidence>
<evidence type="ECO:0000256" key="4">
    <source>
        <dbReference type="ARBA" id="ARBA00023163"/>
    </source>
</evidence>
<proteinExistence type="predicted"/>
<dbReference type="Pfam" id="PF14532">
    <property type="entry name" value="Sigma54_activ_2"/>
    <property type="match status" value="1"/>
</dbReference>
<dbReference type="PANTHER" id="PTHR32071:SF122">
    <property type="entry name" value="SIGMA FACTOR"/>
    <property type="match status" value="1"/>
</dbReference>
<evidence type="ECO:0008006" key="8">
    <source>
        <dbReference type="Google" id="ProtNLM"/>
    </source>
</evidence>
<dbReference type="Pfam" id="PF00072">
    <property type="entry name" value="Response_reg"/>
    <property type="match status" value="1"/>
</dbReference>
<accession>A0A3B0T169</accession>
<keyword evidence="2" id="KW-0067">ATP-binding</keyword>
<dbReference type="Gene3D" id="3.40.50.2300">
    <property type="match status" value="1"/>
</dbReference>
<dbReference type="Gene3D" id="1.10.8.60">
    <property type="match status" value="1"/>
</dbReference>
<dbReference type="InterPro" id="IPR002197">
    <property type="entry name" value="HTH_Fis"/>
</dbReference>
<dbReference type="SUPFAM" id="SSF46689">
    <property type="entry name" value="Homeodomain-like"/>
    <property type="match status" value="1"/>
</dbReference>
<feature type="domain" description="Response regulatory" evidence="6">
    <location>
        <begin position="7"/>
        <end position="123"/>
    </location>
</feature>
<dbReference type="AlphaFoldDB" id="A0A3B0T169"/>
<reference evidence="7" key="1">
    <citation type="submission" date="2018-06" db="EMBL/GenBank/DDBJ databases">
        <authorList>
            <person name="Zhirakovskaya E."/>
        </authorList>
    </citation>
    <scope>NUCLEOTIDE SEQUENCE</scope>
</reference>
<evidence type="ECO:0000259" key="6">
    <source>
        <dbReference type="PROSITE" id="PS50110"/>
    </source>
</evidence>
<dbReference type="SMART" id="SM00448">
    <property type="entry name" value="REC"/>
    <property type="match status" value="1"/>
</dbReference>
<dbReference type="Pfam" id="PF02954">
    <property type="entry name" value="HTH_8"/>
    <property type="match status" value="1"/>
</dbReference>
<evidence type="ECO:0000256" key="2">
    <source>
        <dbReference type="ARBA" id="ARBA00022840"/>
    </source>
</evidence>
<dbReference type="SUPFAM" id="SSF52172">
    <property type="entry name" value="CheY-like"/>
    <property type="match status" value="1"/>
</dbReference>
<gene>
    <name evidence="7" type="ORF">MNBD_ALPHA06-1636</name>
</gene>
<dbReference type="GO" id="GO:0000160">
    <property type="term" value="P:phosphorelay signal transduction system"/>
    <property type="evidence" value="ECO:0007669"/>
    <property type="project" value="InterPro"/>
</dbReference>
<dbReference type="GO" id="GO:0006355">
    <property type="term" value="P:regulation of DNA-templated transcription"/>
    <property type="evidence" value="ECO:0007669"/>
    <property type="project" value="InterPro"/>
</dbReference>
<organism evidence="7">
    <name type="scientific">hydrothermal vent metagenome</name>
    <dbReference type="NCBI Taxonomy" id="652676"/>
    <lineage>
        <taxon>unclassified sequences</taxon>
        <taxon>metagenomes</taxon>
        <taxon>ecological metagenomes</taxon>
    </lineage>
</organism>
<dbReference type="GO" id="GO:0005524">
    <property type="term" value="F:ATP binding"/>
    <property type="evidence" value="ECO:0007669"/>
    <property type="project" value="UniProtKB-KW"/>
</dbReference>
<dbReference type="Gene3D" id="3.40.50.300">
    <property type="entry name" value="P-loop containing nucleotide triphosphate hydrolases"/>
    <property type="match status" value="1"/>
</dbReference>
<dbReference type="InterPro" id="IPR025944">
    <property type="entry name" value="Sigma_54_int_dom_CS"/>
</dbReference>
<keyword evidence="3" id="KW-0805">Transcription regulation</keyword>
<dbReference type="InterPro" id="IPR001789">
    <property type="entry name" value="Sig_transdc_resp-reg_receiver"/>
</dbReference>
<feature type="domain" description="Sigma-54 factor interaction" evidence="5">
    <location>
        <begin position="141"/>
        <end position="341"/>
    </location>
</feature>
<dbReference type="InterPro" id="IPR011006">
    <property type="entry name" value="CheY-like_superfamily"/>
</dbReference>
<dbReference type="InterPro" id="IPR058031">
    <property type="entry name" value="AAA_lid_NorR"/>
</dbReference>
<name>A0A3B0T169_9ZZZZ</name>
<evidence type="ECO:0000313" key="7">
    <source>
        <dbReference type="EMBL" id="VAW02544.1"/>
    </source>
</evidence>
<dbReference type="InterPro" id="IPR002078">
    <property type="entry name" value="Sigma_54_int"/>
</dbReference>
<dbReference type="EMBL" id="UOEE01000342">
    <property type="protein sequence ID" value="VAW02544.1"/>
    <property type="molecule type" value="Genomic_DNA"/>
</dbReference>
<dbReference type="PROSITE" id="PS50110">
    <property type="entry name" value="RESPONSE_REGULATORY"/>
    <property type="match status" value="1"/>
</dbReference>
<protein>
    <recommendedName>
        <fullName evidence="8">Nitrogen regulation protein NR(I)</fullName>
    </recommendedName>
</protein>
<dbReference type="PRINTS" id="PR01590">
    <property type="entry name" value="HTHFIS"/>
</dbReference>
<evidence type="ECO:0000256" key="1">
    <source>
        <dbReference type="ARBA" id="ARBA00022741"/>
    </source>
</evidence>
<sequence length="440" mass="47863">MSAVKAKIIVANADKTGRANLARDLAALGYQVRATDDLSTVLDWVAQGAFSLLVLDVDLFDAKRNGFDVLQHITRNHPDCPVITLGGENTILSSLLSARFGAVDFFAKPFNFPLLAAAISSAISKPAPTPSKTTNLASMPLVGHSAAMQPVVRLISKAAQSNLPVLVRGEAGTGKFLVAQTIHKFALQTDGILLVLQASTALAEFTQLLDEAALPTGSTVILRHLQRFDAAAQSWLLDWLDRNEMNNHAVQVIATLPAFTSKEPQTSAPYQALLDRLAVLQINMPALRERREDIAELASQFLQQASNCQTSLASKGQTLLCNHFWPGNVRQLKNLINHVALLYNTPVLSAEQLSSALKKMQNTATSNSNFERAVATEMENAVPGAKGDLYHKMIAQLEAPLLRQVLRQSNQNQVKAAKILGINRNTLRKKMLELGLDEKK</sequence>
<dbReference type="Gene3D" id="1.10.10.60">
    <property type="entry name" value="Homeodomain-like"/>
    <property type="match status" value="1"/>
</dbReference>
<keyword evidence="1" id="KW-0547">Nucleotide-binding</keyword>
<evidence type="ECO:0000256" key="3">
    <source>
        <dbReference type="ARBA" id="ARBA00023015"/>
    </source>
</evidence>
<dbReference type="PROSITE" id="PS00688">
    <property type="entry name" value="SIGMA54_INTERACT_3"/>
    <property type="match status" value="1"/>
</dbReference>
<dbReference type="PROSITE" id="PS50045">
    <property type="entry name" value="SIGMA54_INTERACT_4"/>
    <property type="match status" value="1"/>
</dbReference>
<dbReference type="SUPFAM" id="SSF52540">
    <property type="entry name" value="P-loop containing nucleoside triphosphate hydrolases"/>
    <property type="match status" value="1"/>
</dbReference>
<dbReference type="InterPro" id="IPR009057">
    <property type="entry name" value="Homeodomain-like_sf"/>
</dbReference>
<keyword evidence="4" id="KW-0804">Transcription</keyword>
<dbReference type="Pfam" id="PF25601">
    <property type="entry name" value="AAA_lid_14"/>
    <property type="match status" value="1"/>
</dbReference>
<dbReference type="InterPro" id="IPR027417">
    <property type="entry name" value="P-loop_NTPase"/>
</dbReference>